<protein>
    <recommendedName>
        <fullName evidence="2">Alkaline phosphatase family protein</fullName>
    </recommendedName>
</protein>
<accession>A0A381ULY9</accession>
<proteinExistence type="predicted"/>
<name>A0A381ULY9_9ZZZZ</name>
<gene>
    <name evidence="1" type="ORF">METZ01_LOCUS80677</name>
</gene>
<dbReference type="InterPro" id="IPR002591">
    <property type="entry name" value="Phosphodiest/P_Trfase"/>
</dbReference>
<reference evidence="1" key="1">
    <citation type="submission" date="2018-05" db="EMBL/GenBank/DDBJ databases">
        <authorList>
            <person name="Lanie J.A."/>
            <person name="Ng W.-L."/>
            <person name="Kazmierczak K.M."/>
            <person name="Andrzejewski T.M."/>
            <person name="Davidsen T.M."/>
            <person name="Wayne K.J."/>
            <person name="Tettelin H."/>
            <person name="Glass J.I."/>
            <person name="Rusch D."/>
            <person name="Podicherti R."/>
            <person name="Tsui H.-C.T."/>
            <person name="Winkler M.E."/>
        </authorList>
    </citation>
    <scope>NUCLEOTIDE SEQUENCE</scope>
</reference>
<sequence>YKDSMWNKILPDSFYIKYSRQDYFNGEVDFYHDDEHDLNDNTDKKKIKYNPVFPISFDKGVDPGKEFLDTPWFDEKLFGLSEITIKNAKLGSDNHPDLLCIGVSTMDYILHNYGPYSQEAMDYFLRLDIVLGRFIDYLDQQVGLEYIEFILSSDHGGLPIPEYLPSLGMEGGRVSRKHLKEAYEWINDEISEIYGDNLFVRSGAKFYFNHERLRKNNISLDKPAQVIKKYLSKVDGISAVLTKDEILASKEKDAITIRLKNMVHPEKSADVFAFIKEGYLYRSSYGTSHGSPYDYDTHVPLLFAREGRKYHHINHHAETVDIVPTILDILNIQTEINLHGKILPIK</sequence>
<evidence type="ECO:0008006" key="2">
    <source>
        <dbReference type="Google" id="ProtNLM"/>
    </source>
</evidence>
<evidence type="ECO:0000313" key="1">
    <source>
        <dbReference type="EMBL" id="SVA27823.1"/>
    </source>
</evidence>
<dbReference type="Gene3D" id="3.40.720.10">
    <property type="entry name" value="Alkaline Phosphatase, subunit A"/>
    <property type="match status" value="2"/>
</dbReference>
<dbReference type="SUPFAM" id="SSF53649">
    <property type="entry name" value="Alkaline phosphatase-like"/>
    <property type="match status" value="1"/>
</dbReference>
<feature type="non-terminal residue" evidence="1">
    <location>
        <position position="1"/>
    </location>
</feature>
<organism evidence="1">
    <name type="scientific">marine metagenome</name>
    <dbReference type="NCBI Taxonomy" id="408172"/>
    <lineage>
        <taxon>unclassified sequences</taxon>
        <taxon>metagenomes</taxon>
        <taxon>ecological metagenomes</taxon>
    </lineage>
</organism>
<dbReference type="Pfam" id="PF01663">
    <property type="entry name" value="Phosphodiest"/>
    <property type="match status" value="1"/>
</dbReference>
<dbReference type="EMBL" id="UINC01006490">
    <property type="protein sequence ID" value="SVA27823.1"/>
    <property type="molecule type" value="Genomic_DNA"/>
</dbReference>
<dbReference type="AlphaFoldDB" id="A0A381ULY9"/>
<dbReference type="InterPro" id="IPR017850">
    <property type="entry name" value="Alkaline_phosphatase_core_sf"/>
</dbReference>